<dbReference type="SUPFAM" id="SSF52540">
    <property type="entry name" value="P-loop containing nucleoside triphosphate hydrolases"/>
    <property type="match status" value="1"/>
</dbReference>
<dbReference type="EMBL" id="WHWC01000018">
    <property type="protein sequence ID" value="KAG8365633.1"/>
    <property type="molecule type" value="Genomic_DNA"/>
</dbReference>
<proteinExistence type="inferred from homology"/>
<evidence type="ECO:0000313" key="5">
    <source>
        <dbReference type="EMBL" id="KAG8365633.1"/>
    </source>
</evidence>
<comment type="caution">
    <text evidence="2">Lacks conserved residue(s) required for the propagation of feature annotation.</text>
</comment>
<evidence type="ECO:0000313" key="6">
    <source>
        <dbReference type="Proteomes" id="UP000826271"/>
    </source>
</evidence>
<dbReference type="GO" id="GO:0005874">
    <property type="term" value="C:microtubule"/>
    <property type="evidence" value="ECO:0007669"/>
    <property type="project" value="TreeGrafter"/>
</dbReference>
<dbReference type="PROSITE" id="PS50067">
    <property type="entry name" value="KINESIN_MOTOR_2"/>
    <property type="match status" value="1"/>
</dbReference>
<dbReference type="InterPro" id="IPR036961">
    <property type="entry name" value="Kinesin_motor_dom_sf"/>
</dbReference>
<dbReference type="InterPro" id="IPR027417">
    <property type="entry name" value="P-loop_NTPase"/>
</dbReference>
<accession>A0AAV6WFE4</accession>
<feature type="domain" description="Kinesin motor" evidence="4">
    <location>
        <begin position="1"/>
        <end position="145"/>
    </location>
</feature>
<feature type="region of interest" description="Disordered" evidence="3">
    <location>
        <begin position="183"/>
        <end position="206"/>
    </location>
</feature>
<name>A0AAV6WFE4_9LAMI</name>
<dbReference type="Proteomes" id="UP000826271">
    <property type="component" value="Unassembled WGS sequence"/>
</dbReference>
<dbReference type="GO" id="GO:0005871">
    <property type="term" value="C:kinesin complex"/>
    <property type="evidence" value="ECO:0007669"/>
    <property type="project" value="TreeGrafter"/>
</dbReference>
<keyword evidence="1" id="KW-0505">Motor protein</keyword>
<dbReference type="PANTHER" id="PTHR24115">
    <property type="entry name" value="KINESIN-RELATED"/>
    <property type="match status" value="1"/>
</dbReference>
<keyword evidence="6" id="KW-1185">Reference proteome</keyword>
<evidence type="ECO:0000256" key="3">
    <source>
        <dbReference type="SAM" id="MobiDB-lite"/>
    </source>
</evidence>
<evidence type="ECO:0000256" key="2">
    <source>
        <dbReference type="PROSITE-ProRule" id="PRU00283"/>
    </source>
</evidence>
<dbReference type="InterPro" id="IPR027640">
    <property type="entry name" value="Kinesin-like_fam"/>
</dbReference>
<dbReference type="GO" id="GO:0008574">
    <property type="term" value="F:plus-end-directed microtubule motor activity"/>
    <property type="evidence" value="ECO:0007669"/>
    <property type="project" value="TreeGrafter"/>
</dbReference>
<comment type="caution">
    <text evidence="5">The sequence shown here is derived from an EMBL/GenBank/DDBJ whole genome shotgun (WGS) entry which is preliminary data.</text>
</comment>
<dbReference type="GO" id="GO:0016887">
    <property type="term" value="F:ATP hydrolysis activity"/>
    <property type="evidence" value="ECO:0007669"/>
    <property type="project" value="TreeGrafter"/>
</dbReference>
<dbReference type="AlphaFoldDB" id="A0AAV6WFE4"/>
<sequence length="309" mass="34424">MAMSEILSKAKELGKSVYVSVYELTHDNVYDLLNPTHPAFQVYVKSISKFHSTYFSRGSSQNTQEVSTDQPHNHKGLMVHISDELKPNLVNKINFVDLAGYEDPRKSSKNGITAVESNRINKSLYALLSVVSAINANEIRVPYRENTSAQESKILPNLALVVPPFSLEEETLLPSAFDDDNVTIPTKKDDSSHSGIYHPEASPDTHSVPNALVHFEAASTCEEDNTLYKRDDASPPLSERIREISYNLRSLSTSTSLRIEMPNEVVAPGGSSQEKNDVSYYAFIQGIGEKKATYILELREESPEPFKDV</sequence>
<reference evidence="5" key="1">
    <citation type="submission" date="2019-10" db="EMBL/GenBank/DDBJ databases">
        <authorList>
            <person name="Zhang R."/>
            <person name="Pan Y."/>
            <person name="Wang J."/>
            <person name="Ma R."/>
            <person name="Yu S."/>
        </authorList>
    </citation>
    <scope>NUCLEOTIDE SEQUENCE</scope>
    <source>
        <strain evidence="5">LA-IB0</strain>
        <tissue evidence="5">Leaf</tissue>
    </source>
</reference>
<dbReference type="GO" id="GO:0007018">
    <property type="term" value="P:microtubule-based movement"/>
    <property type="evidence" value="ECO:0007669"/>
    <property type="project" value="InterPro"/>
</dbReference>
<dbReference type="Gene3D" id="3.40.850.10">
    <property type="entry name" value="Kinesin motor domain"/>
    <property type="match status" value="1"/>
</dbReference>
<dbReference type="PANTHER" id="PTHR24115:SF908">
    <property type="entry name" value="KINESIN-LIKE PROTEIN KIN-10C"/>
    <property type="match status" value="1"/>
</dbReference>
<dbReference type="Pfam" id="PF00225">
    <property type="entry name" value="Kinesin"/>
    <property type="match status" value="1"/>
</dbReference>
<organism evidence="5 6">
    <name type="scientific">Buddleja alternifolia</name>
    <dbReference type="NCBI Taxonomy" id="168488"/>
    <lineage>
        <taxon>Eukaryota</taxon>
        <taxon>Viridiplantae</taxon>
        <taxon>Streptophyta</taxon>
        <taxon>Embryophyta</taxon>
        <taxon>Tracheophyta</taxon>
        <taxon>Spermatophyta</taxon>
        <taxon>Magnoliopsida</taxon>
        <taxon>eudicotyledons</taxon>
        <taxon>Gunneridae</taxon>
        <taxon>Pentapetalae</taxon>
        <taxon>asterids</taxon>
        <taxon>lamiids</taxon>
        <taxon>Lamiales</taxon>
        <taxon>Scrophulariaceae</taxon>
        <taxon>Buddlejeae</taxon>
        <taxon>Buddleja</taxon>
    </lineage>
</organism>
<dbReference type="GO" id="GO:0005524">
    <property type="term" value="F:ATP binding"/>
    <property type="evidence" value="ECO:0007669"/>
    <property type="project" value="InterPro"/>
</dbReference>
<evidence type="ECO:0000259" key="4">
    <source>
        <dbReference type="PROSITE" id="PS50067"/>
    </source>
</evidence>
<comment type="similarity">
    <text evidence="2">Belongs to the TRAFAC class myosin-kinesin ATPase superfamily. Kinesin family.</text>
</comment>
<dbReference type="InterPro" id="IPR001752">
    <property type="entry name" value="Kinesin_motor_dom"/>
</dbReference>
<protein>
    <recommendedName>
        <fullName evidence="4">Kinesin motor domain-containing protein</fullName>
    </recommendedName>
</protein>
<gene>
    <name evidence="5" type="ORF">BUALT_Bualt18G0126400</name>
</gene>
<evidence type="ECO:0000256" key="1">
    <source>
        <dbReference type="ARBA" id="ARBA00023175"/>
    </source>
</evidence>
<dbReference type="GO" id="GO:0008017">
    <property type="term" value="F:microtubule binding"/>
    <property type="evidence" value="ECO:0007669"/>
    <property type="project" value="InterPro"/>
</dbReference>